<dbReference type="AlphaFoldDB" id="C3XAN3"/>
<dbReference type="InterPro" id="IPR003774">
    <property type="entry name" value="AlgH-like"/>
</dbReference>
<dbReference type="STRING" id="847.BRW83_0832"/>
<dbReference type="SUPFAM" id="SSF143456">
    <property type="entry name" value="VC0467-like"/>
    <property type="match status" value="1"/>
</dbReference>
<dbReference type="GO" id="GO:0005829">
    <property type="term" value="C:cytosol"/>
    <property type="evidence" value="ECO:0007669"/>
    <property type="project" value="TreeGrafter"/>
</dbReference>
<gene>
    <name evidence="3" type="ORF">OFBG_01287</name>
</gene>
<dbReference type="HOGENOM" id="CLU_057596_1_0_4"/>
<name>C3XAN3_OXAFO</name>
<dbReference type="NCBIfam" id="NF001266">
    <property type="entry name" value="PRK00228.1-1"/>
    <property type="match status" value="1"/>
</dbReference>
<evidence type="ECO:0000313" key="3">
    <source>
        <dbReference type="EMBL" id="EEO30259.1"/>
    </source>
</evidence>
<evidence type="ECO:0000256" key="1">
    <source>
        <dbReference type="ARBA" id="ARBA00009600"/>
    </source>
</evidence>
<evidence type="ECO:0000313" key="4">
    <source>
        <dbReference type="Proteomes" id="UP000005089"/>
    </source>
</evidence>
<dbReference type="eggNOG" id="COG1678">
    <property type="taxonomic scope" value="Bacteria"/>
</dbReference>
<accession>C3XAN3</accession>
<comment type="similarity">
    <text evidence="1 2">Belongs to the UPF0301 (AlgH) family.</text>
</comment>
<organism evidence="3 4">
    <name type="scientific">Oxalobacter formigenes OXCC13</name>
    <dbReference type="NCBI Taxonomy" id="556269"/>
    <lineage>
        <taxon>Bacteria</taxon>
        <taxon>Pseudomonadati</taxon>
        <taxon>Pseudomonadota</taxon>
        <taxon>Betaproteobacteria</taxon>
        <taxon>Burkholderiales</taxon>
        <taxon>Oxalobacteraceae</taxon>
        <taxon>Oxalobacter</taxon>
    </lineage>
</organism>
<dbReference type="Proteomes" id="UP000005089">
    <property type="component" value="Unassembled WGS sequence"/>
</dbReference>
<dbReference type="PANTHER" id="PTHR30327">
    <property type="entry name" value="UNCHARACTERIZED PROTEIN YQGE"/>
    <property type="match status" value="1"/>
</dbReference>
<dbReference type="Pfam" id="PF02622">
    <property type="entry name" value="DUF179"/>
    <property type="match status" value="1"/>
</dbReference>
<dbReference type="Gene3D" id="3.40.1740.10">
    <property type="entry name" value="VC0467-like"/>
    <property type="match status" value="1"/>
</dbReference>
<dbReference type="OrthoDB" id="9807486at2"/>
<dbReference type="PANTHER" id="PTHR30327:SF1">
    <property type="entry name" value="UPF0301 PROTEIN YQGE"/>
    <property type="match status" value="1"/>
</dbReference>
<keyword evidence="4" id="KW-1185">Reference proteome</keyword>
<proteinExistence type="inferred from homology"/>
<evidence type="ECO:0000256" key="2">
    <source>
        <dbReference type="HAMAP-Rule" id="MF_00758"/>
    </source>
</evidence>
<dbReference type="EMBL" id="GG658170">
    <property type="protein sequence ID" value="EEO30259.1"/>
    <property type="molecule type" value="Genomic_DNA"/>
</dbReference>
<protein>
    <recommendedName>
        <fullName evidence="2">UPF0301 protein OFBG_01287</fullName>
    </recommendedName>
</protein>
<sequence length="199" mass="22035">MDEYPIFETPFKQTKPMNLSNHFLIAMPSMHDPIFGGTVVYLCEHNDYGALGVVINRPMELTLDHLLEKLNLKPEIPAPFEKPVMFGGPVQDDRGFVLHTPDAKFNSMLTISNDVAFTTSRDILEAIASGEGPEKMLVSIGYAGWSAGQLEQEISHNGWLTVSADPSIIFDLPISQRYTAAIKLLGFDPNKLTYEVGHA</sequence>
<dbReference type="HAMAP" id="MF_00758">
    <property type="entry name" value="UPF0301"/>
    <property type="match status" value="1"/>
</dbReference>
<reference evidence="3 4" key="1">
    <citation type="submission" date="2009-02" db="EMBL/GenBank/DDBJ databases">
        <title>The Genome Sequence of Oxalobacter formigenes OXCC13.</title>
        <authorList>
            <consortium name="The Broad Institute Genome Sequencing Platform"/>
            <person name="Ward D."/>
            <person name="Young S.K."/>
            <person name="Kodira C.D."/>
            <person name="Zeng Q."/>
            <person name="Koehrsen M."/>
            <person name="Alvarado L."/>
            <person name="Berlin A."/>
            <person name="Borenstein D."/>
            <person name="Chen Z."/>
            <person name="Engels R."/>
            <person name="Freedman E."/>
            <person name="Gellesch M."/>
            <person name="Goldberg J."/>
            <person name="Griggs A."/>
            <person name="Gujja S."/>
            <person name="Heiman D."/>
            <person name="Hepburn T."/>
            <person name="Howarth C."/>
            <person name="Jen D."/>
            <person name="Larson L."/>
            <person name="Lewis B."/>
            <person name="Mehta T."/>
            <person name="Park D."/>
            <person name="Pearson M."/>
            <person name="Roberts A."/>
            <person name="Saif S."/>
            <person name="Shea T."/>
            <person name="Shenoy N."/>
            <person name="Sisk P."/>
            <person name="Stolte C."/>
            <person name="Sykes S."/>
            <person name="Walk T."/>
            <person name="White J."/>
            <person name="Yandava C."/>
            <person name="Allison M.J."/>
            <person name="Lander E."/>
            <person name="Nusbaum C."/>
            <person name="Galagan J."/>
            <person name="Birren B."/>
        </authorList>
    </citation>
    <scope>NUCLEOTIDE SEQUENCE [LARGE SCALE GENOMIC DNA]</scope>
    <source>
        <strain evidence="3 4">OXCC13</strain>
    </source>
</reference>